<proteinExistence type="predicted"/>
<reference evidence="2" key="1">
    <citation type="submission" date="2023-02" db="EMBL/GenBank/DDBJ databases">
        <title>Nocardiopsis ansamitocini NBRC 112285.</title>
        <authorList>
            <person name="Ichikawa N."/>
            <person name="Sato H."/>
            <person name="Tonouchi N."/>
        </authorList>
    </citation>
    <scope>NUCLEOTIDE SEQUENCE</scope>
    <source>
        <strain evidence="2">NBRC 112285</strain>
    </source>
</reference>
<comment type="caution">
    <text evidence="2">The sequence shown here is derived from an EMBL/GenBank/DDBJ whole genome shotgun (WGS) entry which is preliminary data.</text>
</comment>
<dbReference type="AlphaFoldDB" id="A0A9W6UI59"/>
<evidence type="ECO:0000313" key="3">
    <source>
        <dbReference type="Proteomes" id="UP001165092"/>
    </source>
</evidence>
<keyword evidence="3" id="KW-1185">Reference proteome</keyword>
<name>A0A9W6UI59_9ACTN</name>
<evidence type="ECO:0000256" key="1">
    <source>
        <dbReference type="SAM" id="MobiDB-lite"/>
    </source>
</evidence>
<evidence type="ECO:0000313" key="2">
    <source>
        <dbReference type="EMBL" id="GLU47073.1"/>
    </source>
</evidence>
<accession>A0A9W6UI59</accession>
<feature type="region of interest" description="Disordered" evidence="1">
    <location>
        <begin position="1"/>
        <end position="41"/>
    </location>
</feature>
<feature type="compositionally biased region" description="Basic and acidic residues" evidence="1">
    <location>
        <begin position="26"/>
        <end position="35"/>
    </location>
</feature>
<organism evidence="2 3">
    <name type="scientific">Nocardiopsis ansamitocini</name>
    <dbReference type="NCBI Taxonomy" id="1670832"/>
    <lineage>
        <taxon>Bacteria</taxon>
        <taxon>Bacillati</taxon>
        <taxon>Actinomycetota</taxon>
        <taxon>Actinomycetes</taxon>
        <taxon>Streptosporangiales</taxon>
        <taxon>Nocardiopsidaceae</taxon>
        <taxon>Nocardiopsis</taxon>
    </lineage>
</organism>
<dbReference type="Proteomes" id="UP001165092">
    <property type="component" value="Unassembled WGS sequence"/>
</dbReference>
<gene>
    <name evidence="2" type="ORF">Nans01_14240</name>
</gene>
<dbReference type="EMBL" id="BSQG01000002">
    <property type="protein sequence ID" value="GLU47073.1"/>
    <property type="molecule type" value="Genomic_DNA"/>
</dbReference>
<protein>
    <submittedName>
        <fullName evidence="2">Uncharacterized protein</fullName>
    </submittedName>
</protein>
<sequence length="76" mass="8531">MRRTVLRPPDWERRTQENGSLVTPKELNETAHEGRGAPSQYERGSIQCVAIGRMPVPGVTGYPYRLSERAGRPGPR</sequence>